<evidence type="ECO:0000313" key="2">
    <source>
        <dbReference type="Proteomes" id="UP000295096"/>
    </source>
</evidence>
<dbReference type="InterPro" id="IPR011094">
    <property type="entry name" value="Uncharacterised_LppY/LpqO"/>
</dbReference>
<evidence type="ECO:0000313" key="1">
    <source>
        <dbReference type="EMBL" id="TDH63067.1"/>
    </source>
</evidence>
<reference evidence="1 2" key="1">
    <citation type="journal article" date="2016" name="J. Microbiol.">
        <title>Dankookia rubra gen. nov., sp. nov., an alphaproteobacterium isolated from sediment of a shallow stream.</title>
        <authorList>
            <person name="Kim W.H."/>
            <person name="Kim D.H."/>
            <person name="Kang K."/>
            <person name="Ahn T.Y."/>
        </authorList>
    </citation>
    <scope>NUCLEOTIDE SEQUENCE [LARGE SCALE GENOMIC DNA]</scope>
    <source>
        <strain evidence="1 2">JCM30602</strain>
    </source>
</reference>
<dbReference type="EMBL" id="SMSJ01000007">
    <property type="protein sequence ID" value="TDH63067.1"/>
    <property type="molecule type" value="Genomic_DNA"/>
</dbReference>
<dbReference type="Proteomes" id="UP000295096">
    <property type="component" value="Unassembled WGS sequence"/>
</dbReference>
<dbReference type="OrthoDB" id="4687120at2"/>
<accession>A0A4R5QK70</accession>
<keyword evidence="2" id="KW-1185">Reference proteome</keyword>
<comment type="caution">
    <text evidence="1">The sequence shown here is derived from an EMBL/GenBank/DDBJ whole genome shotgun (WGS) entry which is preliminary data.</text>
</comment>
<dbReference type="Pfam" id="PF07485">
    <property type="entry name" value="DUF1529"/>
    <property type="match status" value="1"/>
</dbReference>
<organism evidence="1 2">
    <name type="scientific">Dankookia rubra</name>
    <dbReference type="NCBI Taxonomy" id="1442381"/>
    <lineage>
        <taxon>Bacteria</taxon>
        <taxon>Pseudomonadati</taxon>
        <taxon>Pseudomonadota</taxon>
        <taxon>Alphaproteobacteria</taxon>
        <taxon>Acetobacterales</taxon>
        <taxon>Roseomonadaceae</taxon>
        <taxon>Dankookia</taxon>
    </lineage>
</organism>
<proteinExistence type="predicted"/>
<sequence length="162" mass="17143">MRTPLRLSAQRPRVQVDGIAVRPVLGLGNWPAFAEHGGITKVIGDLVLTQPEVNPVLRRLHAGGLTATALHNHRLRGTPATMYMHVHGHGDAVALARALRTALEASATPVGPSVPAAAAPDVNTAPLDRIIGTAGKVNDGAWQAVLPRPERIMKQGCRPRPT</sequence>
<name>A0A4R5QK70_9PROT</name>
<dbReference type="RefSeq" id="WP_133288213.1">
    <property type="nucleotide sequence ID" value="NZ_SMSJ01000007.1"/>
</dbReference>
<protein>
    <submittedName>
        <fullName evidence="1">DUF1259 domain-containing protein</fullName>
    </submittedName>
</protein>
<dbReference type="AlphaFoldDB" id="A0A4R5QK70"/>
<gene>
    <name evidence="1" type="ORF">E2C06_08735</name>
</gene>